<dbReference type="AlphaFoldDB" id="D6W4Q0"/>
<feature type="region of interest" description="Disordered" evidence="1">
    <location>
        <begin position="1"/>
        <end position="32"/>
    </location>
</feature>
<reference evidence="2" key="1">
    <citation type="submission" date="2010-06" db="EMBL/GenBank/DDBJ databases">
        <authorList>
            <person name="Carlson J."/>
            <person name="Booth B."/>
            <person name="Frise E."/>
            <person name="Sandler J."/>
            <person name="Wan K."/>
            <person name="Yu C."/>
            <person name="Celniker S."/>
        </authorList>
    </citation>
    <scope>NUCLEOTIDE SEQUENCE</scope>
</reference>
<evidence type="ECO:0000256" key="1">
    <source>
        <dbReference type="SAM" id="MobiDB-lite"/>
    </source>
</evidence>
<feature type="non-terminal residue" evidence="2">
    <location>
        <position position="1"/>
    </location>
</feature>
<proteinExistence type="evidence at transcript level"/>
<name>D6W4Q0_DROME</name>
<organism evidence="2">
    <name type="scientific">Drosophila melanogaster</name>
    <name type="common">Fruit fly</name>
    <dbReference type="NCBI Taxonomy" id="7227"/>
    <lineage>
        <taxon>Eukaryota</taxon>
        <taxon>Metazoa</taxon>
        <taxon>Ecdysozoa</taxon>
        <taxon>Arthropoda</taxon>
        <taxon>Hexapoda</taxon>
        <taxon>Insecta</taxon>
        <taxon>Pterygota</taxon>
        <taxon>Neoptera</taxon>
        <taxon>Endopterygota</taxon>
        <taxon>Diptera</taxon>
        <taxon>Brachycera</taxon>
        <taxon>Muscomorpha</taxon>
        <taxon>Ephydroidea</taxon>
        <taxon>Drosophilidae</taxon>
        <taxon>Drosophila</taxon>
        <taxon>Sophophora</taxon>
    </lineage>
</organism>
<evidence type="ECO:0000313" key="2">
    <source>
        <dbReference type="EMBL" id="ADI32788.1"/>
    </source>
</evidence>
<dbReference type="EMBL" id="BT124950">
    <property type="protein sequence ID" value="ADI32788.1"/>
    <property type="molecule type" value="mRNA"/>
</dbReference>
<sequence>RARVSETRVQCGRQGGQGSPTDLDGHGLPQVGQEPFAFNAPHLFVPVRVANSTERWLRIMLRTQSTDQG</sequence>
<protein>
    <submittedName>
        <fullName evidence="2">MIP22691p</fullName>
    </submittedName>
</protein>
<accession>D6W4Q0</accession>